<evidence type="ECO:0000313" key="3">
    <source>
        <dbReference type="Proteomes" id="UP000688947"/>
    </source>
</evidence>
<feature type="region of interest" description="Disordered" evidence="1">
    <location>
        <begin position="90"/>
        <end position="116"/>
    </location>
</feature>
<dbReference type="EMBL" id="JAENGZ010000004">
    <property type="protein sequence ID" value="KAG6974653.1"/>
    <property type="molecule type" value="Genomic_DNA"/>
</dbReference>
<gene>
    <name evidence="2" type="ORF">JG687_00000236</name>
</gene>
<sequence length="134" mass="15120">MGASGNFEKDEVTISGSDNSALVTNFKLAFLWSIGRVRPYPAPQQSAGYVGLPEPNAWQQHLQPEVQAQFFLRVSFSVYGHHLDSMMETLTHPLQSQSPLGDLDKKERTRGWKRRDVSKALYGSQCESGPRRWP</sequence>
<reference evidence="2" key="1">
    <citation type="submission" date="2021-01" db="EMBL/GenBank/DDBJ databases">
        <title>Phytophthora aleatoria, a newly-described species from Pinus radiata is distinct from Phytophthora cactorum isolates based on comparative genomics.</title>
        <authorList>
            <person name="Mcdougal R."/>
            <person name="Panda P."/>
            <person name="Williams N."/>
            <person name="Studholme D.J."/>
        </authorList>
    </citation>
    <scope>NUCLEOTIDE SEQUENCE</scope>
    <source>
        <strain evidence="2">NZFS 3830</strain>
    </source>
</reference>
<organism evidence="2 3">
    <name type="scientific">Phytophthora cactorum</name>
    <dbReference type="NCBI Taxonomy" id="29920"/>
    <lineage>
        <taxon>Eukaryota</taxon>
        <taxon>Sar</taxon>
        <taxon>Stramenopiles</taxon>
        <taxon>Oomycota</taxon>
        <taxon>Peronosporomycetes</taxon>
        <taxon>Peronosporales</taxon>
        <taxon>Peronosporaceae</taxon>
        <taxon>Phytophthora</taxon>
    </lineage>
</organism>
<feature type="compositionally biased region" description="Basic and acidic residues" evidence="1">
    <location>
        <begin position="102"/>
        <end position="116"/>
    </location>
</feature>
<evidence type="ECO:0000313" key="2">
    <source>
        <dbReference type="EMBL" id="KAG6974653.1"/>
    </source>
</evidence>
<comment type="caution">
    <text evidence="2">The sequence shown here is derived from an EMBL/GenBank/DDBJ whole genome shotgun (WGS) entry which is preliminary data.</text>
</comment>
<protein>
    <submittedName>
        <fullName evidence="2">Uncharacterized protein</fullName>
    </submittedName>
</protein>
<name>A0A8T1V3B1_9STRA</name>
<dbReference type="AlphaFoldDB" id="A0A8T1V3B1"/>
<proteinExistence type="predicted"/>
<evidence type="ECO:0000256" key="1">
    <source>
        <dbReference type="SAM" id="MobiDB-lite"/>
    </source>
</evidence>
<accession>A0A8T1V3B1</accession>
<dbReference type="Proteomes" id="UP000688947">
    <property type="component" value="Unassembled WGS sequence"/>
</dbReference>